<dbReference type="InterPro" id="IPR053977">
    <property type="entry name" value="Rv2466c-like"/>
</dbReference>
<protein>
    <submittedName>
        <fullName evidence="1">Uncharacterized protein</fullName>
    </submittedName>
</protein>
<sequence length="262" mass="29039">MLYGRMLHKQFCIGEDVAEMLDRTLGLLDHRPLSSNMWSPVTTIPCYVGCMQRLEFYFDPSCPFCWITSRWLLQVAAERDLDIALRPFSFAEKNDEIANDGSDRTSHGDLHRPVHRVHRVIAAAAKHGAAVIDLYSAFGRPYHVDGREYDDALIAQVLAAEGLPTGLAQAADETSWDAYLRDETNSAVAAVGEDTGVPIIVFKLENGEKKGFYGPVLNNMPNREDGLALWDGLRTLAPVSAFFELKRTRPNGLPDTSGTEGI</sequence>
<comment type="caution">
    <text evidence="1">The sequence shown here is derived from an EMBL/GenBank/DDBJ whole genome shotgun (WGS) entry which is preliminary data.</text>
</comment>
<dbReference type="Gene3D" id="3.40.30.10">
    <property type="entry name" value="Glutaredoxin"/>
    <property type="match status" value="1"/>
</dbReference>
<evidence type="ECO:0000313" key="1">
    <source>
        <dbReference type="EMBL" id="GCE43805.1"/>
    </source>
</evidence>
<keyword evidence="2" id="KW-1185">Reference proteome</keyword>
<dbReference type="Proteomes" id="UP000287519">
    <property type="component" value="Unassembled WGS sequence"/>
</dbReference>
<reference evidence="1 2" key="1">
    <citation type="submission" date="2018-11" db="EMBL/GenBank/DDBJ databases">
        <title>Microbial catabolism of amino acid.</title>
        <authorList>
            <person name="Hibi M."/>
            <person name="Ogawa J."/>
        </authorList>
    </citation>
    <scope>NUCLEOTIDE SEQUENCE [LARGE SCALE GENOMIC DNA]</scope>
    <source>
        <strain evidence="1 2">C31-06</strain>
    </source>
</reference>
<organism evidence="1 2">
    <name type="scientific">Rhodococcus wratislaviensis</name>
    <name type="common">Tsukamurella wratislaviensis</name>
    <dbReference type="NCBI Taxonomy" id="44752"/>
    <lineage>
        <taxon>Bacteria</taxon>
        <taxon>Bacillati</taxon>
        <taxon>Actinomycetota</taxon>
        <taxon>Actinomycetes</taxon>
        <taxon>Mycobacteriales</taxon>
        <taxon>Nocardiaceae</taxon>
        <taxon>Rhodococcus</taxon>
    </lineage>
</organism>
<dbReference type="EMBL" id="BHYM01000080">
    <property type="protein sequence ID" value="GCE43805.1"/>
    <property type="molecule type" value="Genomic_DNA"/>
</dbReference>
<proteinExistence type="predicted"/>
<dbReference type="Pfam" id="PF22234">
    <property type="entry name" value="Rv2466c-like"/>
    <property type="match status" value="1"/>
</dbReference>
<dbReference type="SUPFAM" id="SSF52833">
    <property type="entry name" value="Thioredoxin-like"/>
    <property type="match status" value="1"/>
</dbReference>
<dbReference type="AlphaFoldDB" id="A0A402CJT3"/>
<accession>A0A402CJT3</accession>
<dbReference type="InterPro" id="IPR036249">
    <property type="entry name" value="Thioredoxin-like_sf"/>
</dbReference>
<evidence type="ECO:0000313" key="2">
    <source>
        <dbReference type="Proteomes" id="UP000287519"/>
    </source>
</evidence>
<gene>
    <name evidence="1" type="ORF">Rhow_008103</name>
</gene>
<name>A0A402CJT3_RHOWR</name>